<dbReference type="GO" id="GO:0006283">
    <property type="term" value="P:transcription-coupled nucleotide-excision repair"/>
    <property type="evidence" value="ECO:0007669"/>
    <property type="project" value="InterPro"/>
</dbReference>
<dbReference type="EMBL" id="CAJZBQ010000041">
    <property type="protein sequence ID" value="CAG9326857.1"/>
    <property type="molecule type" value="Genomic_DNA"/>
</dbReference>
<dbReference type="GO" id="GO:0000109">
    <property type="term" value="C:nucleotide-excision repair complex"/>
    <property type="evidence" value="ECO:0007669"/>
    <property type="project" value="TreeGrafter"/>
</dbReference>
<dbReference type="InterPro" id="IPR042238">
    <property type="entry name" value="Rad28/ERCC8/Ckn1/ATCSA-1"/>
</dbReference>
<name>A0AAU9JTS4_9CILI</name>
<reference evidence="1" key="1">
    <citation type="submission" date="2021-09" db="EMBL/GenBank/DDBJ databases">
        <authorList>
            <consortium name="AG Swart"/>
            <person name="Singh M."/>
            <person name="Singh A."/>
            <person name="Seah K."/>
            <person name="Emmerich C."/>
        </authorList>
    </citation>
    <scope>NUCLEOTIDE SEQUENCE</scope>
    <source>
        <strain evidence="1">ATCC30299</strain>
    </source>
</reference>
<dbReference type="InterPro" id="IPR015943">
    <property type="entry name" value="WD40/YVTN_repeat-like_dom_sf"/>
</dbReference>
<dbReference type="GO" id="GO:0000209">
    <property type="term" value="P:protein polyubiquitination"/>
    <property type="evidence" value="ECO:0007669"/>
    <property type="project" value="TreeGrafter"/>
</dbReference>
<evidence type="ECO:0000313" key="2">
    <source>
        <dbReference type="Proteomes" id="UP001162131"/>
    </source>
</evidence>
<sequence>MLNIIEQMKLGIMPSSGVFATIEASCGYSFDLFFSTQQELFSLDLECSERYLLCGSYRGWMILDLSDDGVSLVSNFQSPKVIFQTKWFPIDPSIFFTLDSSLAIIWDSNTGKRLESLSITNGKELEVQQGENGLVAVNCGNSVKFVDIANWKENLKAEGKFSTFKWSPIKDEIFVTSGDNGSLSVWDIRRIKSPVFNFGAEDEEILPNKFRRIQDSRVRITNRTVNLYNDTFMKANLNITAGSDKYTGLDFSPDGMLLYAKTENSVEVFDMTQGIKHNITFPFLKDRPDDSFLKITKQQNTLVTSVEHGTAICNAEGQLKCIFNSYERLVSCCEIGWDDSLLLALKDGSLMKLNKSF</sequence>
<protein>
    <submittedName>
        <fullName evidence="1">Uncharacterized protein</fullName>
    </submittedName>
</protein>
<dbReference type="GO" id="GO:0043161">
    <property type="term" value="P:proteasome-mediated ubiquitin-dependent protein catabolic process"/>
    <property type="evidence" value="ECO:0007669"/>
    <property type="project" value="TreeGrafter"/>
</dbReference>
<keyword evidence="2" id="KW-1185">Reference proteome</keyword>
<evidence type="ECO:0000313" key="1">
    <source>
        <dbReference type="EMBL" id="CAG9326857.1"/>
    </source>
</evidence>
<comment type="caution">
    <text evidence="1">The sequence shown here is derived from an EMBL/GenBank/DDBJ whole genome shotgun (WGS) entry which is preliminary data.</text>
</comment>
<dbReference type="InterPro" id="IPR036322">
    <property type="entry name" value="WD40_repeat_dom_sf"/>
</dbReference>
<accession>A0AAU9JTS4</accession>
<dbReference type="Gene3D" id="2.130.10.10">
    <property type="entry name" value="YVTN repeat-like/Quinoprotein amine dehydrogenase"/>
    <property type="match status" value="1"/>
</dbReference>
<dbReference type="GO" id="GO:0031464">
    <property type="term" value="C:Cul4A-RING E3 ubiquitin ligase complex"/>
    <property type="evidence" value="ECO:0007669"/>
    <property type="project" value="TreeGrafter"/>
</dbReference>
<dbReference type="SUPFAM" id="SSF50978">
    <property type="entry name" value="WD40 repeat-like"/>
    <property type="match status" value="1"/>
</dbReference>
<dbReference type="PANTHER" id="PTHR46202">
    <property type="entry name" value="DNA EXCISION REPAIR PROTEIN ERCC-8"/>
    <property type="match status" value="1"/>
</dbReference>
<dbReference type="AlphaFoldDB" id="A0AAU9JTS4"/>
<dbReference type="Proteomes" id="UP001162131">
    <property type="component" value="Unassembled WGS sequence"/>
</dbReference>
<organism evidence="1 2">
    <name type="scientific">Blepharisma stoltei</name>
    <dbReference type="NCBI Taxonomy" id="1481888"/>
    <lineage>
        <taxon>Eukaryota</taxon>
        <taxon>Sar</taxon>
        <taxon>Alveolata</taxon>
        <taxon>Ciliophora</taxon>
        <taxon>Postciliodesmatophora</taxon>
        <taxon>Heterotrichea</taxon>
        <taxon>Heterotrichida</taxon>
        <taxon>Blepharismidae</taxon>
        <taxon>Blepharisma</taxon>
    </lineage>
</organism>
<proteinExistence type="predicted"/>
<gene>
    <name evidence="1" type="ORF">BSTOLATCC_MIC42119</name>
</gene>
<dbReference type="PANTHER" id="PTHR46202:SF1">
    <property type="entry name" value="DNA EXCISION REPAIR PROTEIN ERCC-8"/>
    <property type="match status" value="1"/>
</dbReference>